<organism evidence="2 3">
    <name type="scientific">Pollutimonas thiosulfatoxidans</name>
    <dbReference type="NCBI Taxonomy" id="2028345"/>
    <lineage>
        <taxon>Bacteria</taxon>
        <taxon>Pseudomonadati</taxon>
        <taxon>Pseudomonadota</taxon>
        <taxon>Betaproteobacteria</taxon>
        <taxon>Burkholderiales</taxon>
        <taxon>Alcaligenaceae</taxon>
        <taxon>Pollutimonas</taxon>
    </lineage>
</organism>
<evidence type="ECO:0000313" key="3">
    <source>
        <dbReference type="Proteomes" id="UP000283474"/>
    </source>
</evidence>
<gene>
    <name evidence="2" type="ORF">CKA81_07415</name>
</gene>
<feature type="chain" id="PRO_5019482734" description="Type IV conjugative transfer system protein TraV" evidence="1">
    <location>
        <begin position="26"/>
        <end position="85"/>
    </location>
</feature>
<protein>
    <recommendedName>
        <fullName evidence="4">Type IV conjugative transfer system protein TraV</fullName>
    </recommendedName>
</protein>
<dbReference type="OrthoDB" id="8665323at2"/>
<dbReference type="AlphaFoldDB" id="A0A410GBL9"/>
<keyword evidence="1" id="KW-0732">Signal</keyword>
<sequence>MFIQTLSRCGAVLFLAAVISGCSTGSPEAGPSASSRSPGLFNPCTWNRSSCMYEGRYEPGEEAYAEEEARRLNRAAAAKLRRSAN</sequence>
<evidence type="ECO:0008006" key="4">
    <source>
        <dbReference type="Google" id="ProtNLM"/>
    </source>
</evidence>
<reference evidence="2 3" key="1">
    <citation type="submission" date="2017-08" db="EMBL/GenBank/DDBJ databases">
        <authorList>
            <person name="Park S.-J."/>
            <person name="Kim H."/>
        </authorList>
    </citation>
    <scope>NUCLEOTIDE SEQUENCE [LARGE SCALE GENOMIC DNA]</scope>
    <source>
        <strain evidence="3">ye3</strain>
    </source>
</reference>
<proteinExistence type="predicted"/>
<name>A0A410GBL9_9BURK</name>
<feature type="signal peptide" evidence="1">
    <location>
        <begin position="1"/>
        <end position="25"/>
    </location>
</feature>
<evidence type="ECO:0000256" key="1">
    <source>
        <dbReference type="SAM" id="SignalP"/>
    </source>
</evidence>
<evidence type="ECO:0000313" key="2">
    <source>
        <dbReference type="EMBL" id="QAA93685.1"/>
    </source>
</evidence>
<dbReference type="Proteomes" id="UP000283474">
    <property type="component" value="Chromosome"/>
</dbReference>
<keyword evidence="3" id="KW-1185">Reference proteome</keyword>
<accession>A0A410GBL9</accession>
<dbReference type="KEGG" id="pus:CKA81_07415"/>
<dbReference type="EMBL" id="CP022987">
    <property type="protein sequence ID" value="QAA93685.1"/>
    <property type="molecule type" value="Genomic_DNA"/>
</dbReference>